<accession>I8UE09</accession>
<keyword evidence="1 3" id="KW-0210">Decarboxylase</keyword>
<feature type="binding site" evidence="3">
    <location>
        <position position="344"/>
    </location>
    <ligand>
        <name>CTP</name>
        <dbReference type="ChEBI" id="CHEBI:37563"/>
    </ligand>
</feature>
<dbReference type="PANTHER" id="PTHR14359:SF6">
    <property type="entry name" value="PHOSPHOPANTOTHENOYLCYSTEINE DECARBOXYLASE"/>
    <property type="match status" value="1"/>
</dbReference>
<comment type="pathway">
    <text evidence="3 4">Cofactor biosynthesis; coenzyme A biosynthesis; CoA from (R)-pantothenate: step 3/5.</text>
</comment>
<dbReference type="GO" id="GO:0046872">
    <property type="term" value="F:metal ion binding"/>
    <property type="evidence" value="ECO:0007669"/>
    <property type="project" value="UniProtKB-KW"/>
</dbReference>
<dbReference type="OrthoDB" id="9802554at2"/>
<evidence type="ECO:0000256" key="1">
    <source>
        <dbReference type="ARBA" id="ARBA00022793"/>
    </source>
</evidence>
<evidence type="ECO:0000313" key="7">
    <source>
        <dbReference type="EMBL" id="EIT85033.1"/>
    </source>
</evidence>
<feature type="region of interest" description="Phosphopantothenate--cysteine ligase" evidence="3">
    <location>
        <begin position="194"/>
        <end position="402"/>
    </location>
</feature>
<dbReference type="HAMAP" id="MF_02225">
    <property type="entry name" value="CoaBC"/>
    <property type="match status" value="1"/>
</dbReference>
<dbReference type="GO" id="GO:0010181">
    <property type="term" value="F:FMN binding"/>
    <property type="evidence" value="ECO:0007669"/>
    <property type="project" value="UniProtKB-UniRule"/>
</dbReference>
<comment type="similarity">
    <text evidence="3 4">In the N-terminal section; belongs to the HFCD (homo-oligomeric flavin containing Cys decarboxylase) superfamily.</text>
</comment>
<feature type="binding site" evidence="3">
    <location>
        <position position="326"/>
    </location>
    <ligand>
        <name>CTP</name>
        <dbReference type="ChEBI" id="CHEBI:37563"/>
    </ligand>
</feature>
<feature type="binding site" evidence="3">
    <location>
        <position position="340"/>
    </location>
    <ligand>
        <name>CTP</name>
        <dbReference type="ChEBI" id="CHEBI:37563"/>
    </ligand>
</feature>
<feature type="active site" description="Proton donor" evidence="3">
    <location>
        <position position="158"/>
    </location>
</feature>
<dbReference type="Pfam" id="PF02441">
    <property type="entry name" value="Flavoprotein"/>
    <property type="match status" value="1"/>
</dbReference>
<feature type="domain" description="DNA/pantothenate metabolism flavoprotein C-terminal" evidence="6">
    <location>
        <begin position="189"/>
        <end position="396"/>
    </location>
</feature>
<proteinExistence type="inferred from homology"/>
<comment type="cofactor">
    <cofactor evidence="3">
        <name>FMN</name>
        <dbReference type="ChEBI" id="CHEBI:58210"/>
    </cofactor>
    <text evidence="3">Binds 1 FMN per subunit.</text>
</comment>
<protein>
    <recommendedName>
        <fullName evidence="3">Coenzyme A biosynthesis bifunctional protein CoaBC</fullName>
    </recommendedName>
    <alternativeName>
        <fullName evidence="3">DNA/pantothenate metabolism flavoprotein</fullName>
    </alternativeName>
    <alternativeName>
        <fullName evidence="3">Phosphopantothenoylcysteine synthetase/decarboxylase</fullName>
        <shortName evidence="3">PPCS-PPCDC</shortName>
    </alternativeName>
    <domain>
        <recommendedName>
            <fullName evidence="3">Phosphopantothenoylcysteine decarboxylase</fullName>
            <shortName evidence="3">PPC decarboxylase</shortName>
            <shortName evidence="3">PPC-DC</shortName>
            <ecNumber evidence="3">4.1.1.36</ecNumber>
        </recommendedName>
        <alternativeName>
            <fullName evidence="3">CoaC</fullName>
        </alternativeName>
    </domain>
    <domain>
        <recommendedName>
            <fullName evidence="3">Phosphopantothenate--cysteine ligase</fullName>
            <ecNumber evidence="3">6.3.2.5</ecNumber>
        </recommendedName>
        <alternativeName>
            <fullName evidence="3">CoaB</fullName>
        </alternativeName>
        <alternativeName>
            <fullName evidence="3">Phosphopantothenoylcysteine synthetase</fullName>
            <shortName evidence="3">PPC synthetase</shortName>
            <shortName evidence="3">PPC-S</shortName>
        </alternativeName>
    </domain>
</protein>
<comment type="caution">
    <text evidence="7">The sequence shown here is derived from an EMBL/GenBank/DDBJ whole genome shotgun (WGS) entry which is preliminary data.</text>
</comment>
<dbReference type="GO" id="GO:0015937">
    <property type="term" value="P:coenzyme A biosynthetic process"/>
    <property type="evidence" value="ECO:0007669"/>
    <property type="project" value="UniProtKB-UniRule"/>
</dbReference>
<keyword evidence="3 4" id="KW-0285">Flavoprotein</keyword>
<evidence type="ECO:0000259" key="5">
    <source>
        <dbReference type="Pfam" id="PF02441"/>
    </source>
</evidence>
<keyword evidence="3" id="KW-0479">Metal-binding</keyword>
<dbReference type="InterPro" id="IPR003382">
    <property type="entry name" value="Flavoprotein"/>
</dbReference>
<comment type="function">
    <text evidence="3">Catalyzes two sequential steps in the biosynthesis of coenzyme A. In the first step cysteine is conjugated to 4'-phosphopantothenate to form 4-phosphopantothenoylcysteine. In the second step the latter compound is decarboxylated to form 4'-phosphopantotheine.</text>
</comment>
<dbReference type="EMBL" id="AKKV01000027">
    <property type="protein sequence ID" value="EIT85033.1"/>
    <property type="molecule type" value="Genomic_DNA"/>
</dbReference>
<dbReference type="EC" id="6.3.2.5" evidence="3"/>
<dbReference type="InterPro" id="IPR007085">
    <property type="entry name" value="DNA/pantothenate-metab_flavo_C"/>
</dbReference>
<keyword evidence="3 4" id="KW-0436">Ligase</keyword>
<comment type="function">
    <text evidence="4">Catalyzes two steps in the biosynthesis of coenzyme A. In the first step cysteine is conjugated to 4'-phosphopantothenate to form 4-phosphopantothenoylcysteine, in the latter compound is decarboxylated to form 4'-phosphopantotheine.</text>
</comment>
<dbReference type="InterPro" id="IPR036551">
    <property type="entry name" value="Flavin_trans-like"/>
</dbReference>
<keyword evidence="3" id="KW-0460">Magnesium</keyword>
<dbReference type="RefSeq" id="WP_007202493.1">
    <property type="nucleotide sequence ID" value="NZ_AKKV01000027.1"/>
</dbReference>
<dbReference type="STRING" id="1196324.A374_12065"/>
<evidence type="ECO:0000256" key="3">
    <source>
        <dbReference type="HAMAP-Rule" id="MF_02225"/>
    </source>
</evidence>
<dbReference type="NCBIfam" id="TIGR00521">
    <property type="entry name" value="coaBC_dfp"/>
    <property type="match status" value="1"/>
</dbReference>
<dbReference type="InterPro" id="IPR035929">
    <property type="entry name" value="CoaB-like_sf"/>
</dbReference>
<comment type="similarity">
    <text evidence="3 4">In the C-terminal section; belongs to the PPC synthetase family.</text>
</comment>
<comment type="caution">
    <text evidence="3">Lacks conserved residue(s) required for the propagation of feature annotation.</text>
</comment>
<dbReference type="GO" id="GO:0004632">
    <property type="term" value="F:phosphopantothenate--cysteine ligase activity"/>
    <property type="evidence" value="ECO:0007669"/>
    <property type="project" value="UniProtKB-UniRule"/>
</dbReference>
<dbReference type="SUPFAM" id="SSF102645">
    <property type="entry name" value="CoaB-like"/>
    <property type="match status" value="1"/>
</dbReference>
<feature type="binding site" evidence="3">
    <location>
        <position position="292"/>
    </location>
    <ligand>
        <name>CTP</name>
        <dbReference type="ChEBI" id="CHEBI:37563"/>
    </ligand>
</feature>
<comment type="catalytic activity">
    <reaction evidence="3 4">
        <text>N-[(R)-4-phosphopantothenoyl]-L-cysteine + H(+) = (R)-4'-phosphopantetheine + CO2</text>
        <dbReference type="Rhea" id="RHEA:16793"/>
        <dbReference type="ChEBI" id="CHEBI:15378"/>
        <dbReference type="ChEBI" id="CHEBI:16526"/>
        <dbReference type="ChEBI" id="CHEBI:59458"/>
        <dbReference type="ChEBI" id="CHEBI:61723"/>
        <dbReference type="EC" id="4.1.1.36"/>
    </reaction>
</comment>
<dbReference type="GO" id="GO:0004633">
    <property type="term" value="F:phosphopantothenoylcysteine decarboxylase activity"/>
    <property type="evidence" value="ECO:0007669"/>
    <property type="project" value="UniProtKB-UniRule"/>
</dbReference>
<dbReference type="Proteomes" id="UP000004080">
    <property type="component" value="Unassembled WGS sequence"/>
</dbReference>
<name>I8UE09_9BACL</name>
<organism evidence="7 8">
    <name type="scientific">Fictibacillus macauensis ZFHKF-1</name>
    <dbReference type="NCBI Taxonomy" id="1196324"/>
    <lineage>
        <taxon>Bacteria</taxon>
        <taxon>Bacillati</taxon>
        <taxon>Bacillota</taxon>
        <taxon>Bacilli</taxon>
        <taxon>Bacillales</taxon>
        <taxon>Fictibacillaceae</taxon>
        <taxon>Fictibacillus</taxon>
    </lineage>
</organism>
<evidence type="ECO:0000313" key="8">
    <source>
        <dbReference type="Proteomes" id="UP000004080"/>
    </source>
</evidence>
<dbReference type="AlphaFoldDB" id="I8UE09"/>
<sequence>MVRDSKKILLCVTGGIAAYKAATIASQLYQRGYEVKVAMTASSQAFITPLTLQTLSRNEVYTDTFEERNPEVVAHIDLADWADVVVVAPATANVIGKLANGIADDVVTTTLLATQAPVMIAPAMNVNMYQHKAVQQNLEKLAQFGCRFIEPNEGLLACGYVGKGRLAEPEEIIAAIEAFFQEKEHSKPLQGKNVLITAGPTREPVDPVRYFTNYSSGKMGYAIAKAAVALGANVTLVSGPTALTPPPGVTFLPVESTAEMLEAVLTRYDNQDVVVKAAAVADYKPKRVLSQKMKKKQDEWTVELEKTTDILAELGKRKQHQLLVGFAAETQDVEHYAKDKLERKNLDMIVANNVAQEGSGFSVDTNEIIIYKKDGSKQAFPLLAKEKVAYEILEVAMDLMGR</sequence>
<dbReference type="InterPro" id="IPR005252">
    <property type="entry name" value="CoaBC"/>
</dbReference>
<evidence type="ECO:0000256" key="4">
    <source>
        <dbReference type="RuleBase" id="RU364078"/>
    </source>
</evidence>
<dbReference type="Gene3D" id="3.40.50.10300">
    <property type="entry name" value="CoaB-like"/>
    <property type="match status" value="1"/>
</dbReference>
<dbReference type="GO" id="GO:0015941">
    <property type="term" value="P:pantothenate catabolic process"/>
    <property type="evidence" value="ECO:0007669"/>
    <property type="project" value="InterPro"/>
</dbReference>
<dbReference type="UniPathway" id="UPA00241">
    <property type="reaction ID" value="UER00353"/>
</dbReference>
<dbReference type="eggNOG" id="COG0452">
    <property type="taxonomic scope" value="Bacteria"/>
</dbReference>
<feature type="binding site" evidence="3">
    <location>
        <position position="282"/>
    </location>
    <ligand>
        <name>CTP</name>
        <dbReference type="ChEBI" id="CHEBI:37563"/>
    </ligand>
</feature>
<keyword evidence="2 3" id="KW-0456">Lyase</keyword>
<reference evidence="7 8" key="1">
    <citation type="journal article" date="2012" name="J. Bacteriol.">
        <title>Genome of Bacillus macauensis ZFHKF-1, a Long-Chain-Forming Bacterium.</title>
        <authorList>
            <person name="Cai L."/>
            <person name="Zhang T."/>
        </authorList>
    </citation>
    <scope>NUCLEOTIDE SEQUENCE [LARGE SCALE GENOMIC DNA]</scope>
    <source>
        <strain evidence="7 8">ZFHKF-1</strain>
    </source>
</reference>
<feature type="domain" description="Flavoprotein" evidence="5">
    <location>
        <begin position="6"/>
        <end position="176"/>
    </location>
</feature>
<comment type="catalytic activity">
    <reaction evidence="3 4">
        <text>(R)-4'-phosphopantothenate + L-cysteine + CTP = N-[(R)-4-phosphopantothenoyl]-L-cysteine + CMP + diphosphate + H(+)</text>
        <dbReference type="Rhea" id="RHEA:19397"/>
        <dbReference type="ChEBI" id="CHEBI:10986"/>
        <dbReference type="ChEBI" id="CHEBI:15378"/>
        <dbReference type="ChEBI" id="CHEBI:33019"/>
        <dbReference type="ChEBI" id="CHEBI:35235"/>
        <dbReference type="ChEBI" id="CHEBI:37563"/>
        <dbReference type="ChEBI" id="CHEBI:59458"/>
        <dbReference type="ChEBI" id="CHEBI:60377"/>
        <dbReference type="EC" id="6.3.2.5"/>
    </reaction>
</comment>
<keyword evidence="3 4" id="KW-0288">FMN</keyword>
<comment type="pathway">
    <text evidence="3 4">Cofactor biosynthesis; coenzyme A biosynthesis; CoA from (R)-pantothenate: step 2/5.</text>
</comment>
<dbReference type="EC" id="4.1.1.36" evidence="3"/>
<dbReference type="SUPFAM" id="SSF52507">
    <property type="entry name" value="Homo-oligomeric flavin-containing Cys decarboxylases, HFCD"/>
    <property type="match status" value="1"/>
</dbReference>
<feature type="region of interest" description="Phosphopantothenoylcysteine decarboxylase" evidence="3">
    <location>
        <begin position="1"/>
        <end position="193"/>
    </location>
</feature>
<keyword evidence="3" id="KW-0511">Multifunctional enzyme</keyword>
<dbReference type="PANTHER" id="PTHR14359">
    <property type="entry name" value="HOMO-OLIGOMERIC FLAVIN CONTAINING CYS DECARBOXYLASE FAMILY"/>
    <property type="match status" value="1"/>
</dbReference>
<comment type="cofactor">
    <cofactor evidence="3">
        <name>Mg(2+)</name>
        <dbReference type="ChEBI" id="CHEBI:18420"/>
    </cofactor>
</comment>
<dbReference type="Gene3D" id="3.40.50.1950">
    <property type="entry name" value="Flavin prenyltransferase-like"/>
    <property type="match status" value="1"/>
</dbReference>
<dbReference type="GO" id="GO:0071513">
    <property type="term" value="C:phosphopantothenoylcysteine decarboxylase complex"/>
    <property type="evidence" value="ECO:0007669"/>
    <property type="project" value="TreeGrafter"/>
</dbReference>
<dbReference type="PATRIC" id="fig|1196324.3.peg.2468"/>
<evidence type="ECO:0000256" key="2">
    <source>
        <dbReference type="ARBA" id="ARBA00023239"/>
    </source>
</evidence>
<dbReference type="Pfam" id="PF04127">
    <property type="entry name" value="DFP"/>
    <property type="match status" value="1"/>
</dbReference>
<gene>
    <name evidence="3" type="primary">coaBC</name>
    <name evidence="7" type="ORF">A374_12065</name>
</gene>
<keyword evidence="8" id="KW-1185">Reference proteome</keyword>
<evidence type="ECO:0000259" key="6">
    <source>
        <dbReference type="Pfam" id="PF04127"/>
    </source>
</evidence>